<proteinExistence type="predicted"/>
<organism evidence="3 4">
    <name type="scientific">Agrocybe pediades</name>
    <dbReference type="NCBI Taxonomy" id="84607"/>
    <lineage>
        <taxon>Eukaryota</taxon>
        <taxon>Fungi</taxon>
        <taxon>Dikarya</taxon>
        <taxon>Basidiomycota</taxon>
        <taxon>Agaricomycotina</taxon>
        <taxon>Agaricomycetes</taxon>
        <taxon>Agaricomycetidae</taxon>
        <taxon>Agaricales</taxon>
        <taxon>Agaricineae</taxon>
        <taxon>Strophariaceae</taxon>
        <taxon>Agrocybe</taxon>
    </lineage>
</organism>
<evidence type="ECO:0000313" key="4">
    <source>
        <dbReference type="Proteomes" id="UP000521872"/>
    </source>
</evidence>
<protein>
    <recommendedName>
        <fullName evidence="2">ASX DEUBAD domain-containing protein</fullName>
    </recommendedName>
</protein>
<evidence type="ECO:0000313" key="3">
    <source>
        <dbReference type="EMBL" id="KAF4622039.1"/>
    </source>
</evidence>
<evidence type="ECO:0000259" key="2">
    <source>
        <dbReference type="Pfam" id="PF13919"/>
    </source>
</evidence>
<evidence type="ECO:0000256" key="1">
    <source>
        <dbReference type="SAM" id="MobiDB-lite"/>
    </source>
</evidence>
<name>A0A8H4R274_9AGAR</name>
<dbReference type="Proteomes" id="UP000521872">
    <property type="component" value="Unassembled WGS sequence"/>
</dbReference>
<dbReference type="Pfam" id="PF13919">
    <property type="entry name" value="ASXH"/>
    <property type="match status" value="1"/>
</dbReference>
<gene>
    <name evidence="3" type="ORF">D9613_009157</name>
</gene>
<keyword evidence="4" id="KW-1185">Reference proteome</keyword>
<reference evidence="3 4" key="1">
    <citation type="submission" date="2019-12" db="EMBL/GenBank/DDBJ databases">
        <authorList>
            <person name="Floudas D."/>
            <person name="Bentzer J."/>
            <person name="Ahren D."/>
            <person name="Johansson T."/>
            <person name="Persson P."/>
            <person name="Tunlid A."/>
        </authorList>
    </citation>
    <scope>NUCLEOTIDE SEQUENCE [LARGE SCALE GENOMIC DNA]</scope>
    <source>
        <strain evidence="3 4">CBS 102.39</strain>
    </source>
</reference>
<sequence length="357" mass="39638">MDRPRRTIRQPVKAPQLVGPEPAPRVSKRKATPEVDPEKFIKTILESSKSDLVFLDMTDIINNNTWSILSEESKAHLKTLLPRTAFKGFHAEELALDQMDVEDEKKDKSDAELNSSFFTDPHFLAAARTFQDHLYLNWFSEAHIAKVTKFKQGVVDGSLAAPWKDEVWERDNPIPVLDPSNNPTEPGSSFTCSSHLAGGATEIKLTTLAKNKIIGVGDVLAYRRSFVNSELVVEKDAMVESIHPKTFALTMVAVPGSTKDLPHSLLSDESTASPETVLSVTISGPSTLENALLDTDGRMPKSRRPNGNAWKSFSVWRWRPGAEYNPYDSRGGRENHGTLFYLRGSFFSGDLVGGRRA</sequence>
<dbReference type="InterPro" id="IPR028020">
    <property type="entry name" value="ASX_DEUBAD_dom"/>
</dbReference>
<comment type="caution">
    <text evidence="3">The sequence shown here is derived from an EMBL/GenBank/DDBJ whole genome shotgun (WGS) entry which is preliminary data.</text>
</comment>
<dbReference type="EMBL" id="JAACJL010000002">
    <property type="protein sequence ID" value="KAF4622039.1"/>
    <property type="molecule type" value="Genomic_DNA"/>
</dbReference>
<feature type="region of interest" description="Disordered" evidence="1">
    <location>
        <begin position="1"/>
        <end position="35"/>
    </location>
</feature>
<dbReference type="AlphaFoldDB" id="A0A8H4R274"/>
<accession>A0A8H4R274</accession>
<feature type="domain" description="ASX DEUBAD" evidence="2">
    <location>
        <begin position="38"/>
        <end position="171"/>
    </location>
</feature>